<dbReference type="AlphaFoldDB" id="A0A0G4NN61"/>
<accession>A0A0G4NN61</accession>
<dbReference type="EMBL" id="CVQI01037050">
    <property type="protein sequence ID" value="CRK47869.1"/>
    <property type="molecule type" value="Genomic_DNA"/>
</dbReference>
<sequence>MARHMHPAPSKWKTNQGYKSSAFFFSNPSLHDMQCSMLKRSPTTPNTKNATSLALSQLNPMLILKGLKSSRPPPQMPPTPPSR</sequence>
<proteinExistence type="predicted"/>
<organism evidence="1 2">
    <name type="scientific">Verticillium longisporum</name>
    <name type="common">Verticillium dahliae var. longisporum</name>
    <dbReference type="NCBI Taxonomy" id="100787"/>
    <lineage>
        <taxon>Eukaryota</taxon>
        <taxon>Fungi</taxon>
        <taxon>Dikarya</taxon>
        <taxon>Ascomycota</taxon>
        <taxon>Pezizomycotina</taxon>
        <taxon>Sordariomycetes</taxon>
        <taxon>Hypocreomycetidae</taxon>
        <taxon>Glomerellales</taxon>
        <taxon>Plectosphaerellaceae</taxon>
        <taxon>Verticillium</taxon>
    </lineage>
</organism>
<evidence type="ECO:0000313" key="2">
    <source>
        <dbReference type="Proteomes" id="UP000045706"/>
    </source>
</evidence>
<gene>
    <name evidence="1" type="ORF">BN1723_007802</name>
</gene>
<name>A0A0G4NN61_VERLO</name>
<evidence type="ECO:0000313" key="1">
    <source>
        <dbReference type="EMBL" id="CRK47869.1"/>
    </source>
</evidence>
<dbReference type="Proteomes" id="UP000045706">
    <property type="component" value="Unassembled WGS sequence"/>
</dbReference>
<reference evidence="2" key="1">
    <citation type="submission" date="2015-05" db="EMBL/GenBank/DDBJ databases">
        <authorList>
            <person name="Fogelqvist Johan"/>
        </authorList>
    </citation>
    <scope>NUCLEOTIDE SEQUENCE [LARGE SCALE GENOMIC DNA]</scope>
</reference>
<protein>
    <submittedName>
        <fullName evidence="1">Uncharacterized protein</fullName>
    </submittedName>
</protein>